<dbReference type="InterPro" id="IPR009071">
    <property type="entry name" value="HMG_box_dom"/>
</dbReference>
<keyword evidence="1" id="KW-0539">Nucleus</keyword>
<dbReference type="EMBL" id="JADGKB010000056">
    <property type="protein sequence ID" value="KAJ3256047.1"/>
    <property type="molecule type" value="Genomic_DNA"/>
</dbReference>
<evidence type="ECO:0000313" key="3">
    <source>
        <dbReference type="EMBL" id="KAJ3256047.1"/>
    </source>
</evidence>
<dbReference type="GO" id="GO:0005634">
    <property type="term" value="C:nucleus"/>
    <property type="evidence" value="ECO:0007669"/>
    <property type="project" value="UniProtKB-UniRule"/>
</dbReference>
<sequence>MHLQIKMGKKIHDPNPKPLNAFLRFRQEYWQSVKHIKGQRNMTQLSFDTAEKWKNMTKNERKPYEEAAYKELRLYHILNCNLNSVSRRSLKKYKLSIPEIINERIKLGIPVSIPSNLLSSSKGRSIAMKPEPLSSSDATYSEISQPTSNDIDDAYFLSLFPANDNQSSNEFTDLKSSSSYSQFLDQWNNIESQIPMNPLGRQVHESFTELDQLFLFPTYFGNAPENSFDSLPEQTRLRSEFDIQKDDTTFLGTITQQQSFSTMNELGLGESIETLSSEKEVGLVQQSKTLESPNRKKQRSQLQITVPDDKDLGRLSTSFAKLSAGFDFSSFKTGWTPASASMSFFKSMF</sequence>
<keyword evidence="1" id="KW-0238">DNA-binding</keyword>
<comment type="caution">
    <text evidence="3">The sequence shown here is derived from an EMBL/GenBank/DDBJ whole genome shotgun (WGS) entry which is preliminary data.</text>
</comment>
<protein>
    <recommendedName>
        <fullName evidence="2">HMG box domain-containing protein</fullName>
    </recommendedName>
</protein>
<feature type="DNA-binding region" description="HMG box" evidence="1">
    <location>
        <begin position="15"/>
        <end position="75"/>
    </location>
</feature>
<gene>
    <name evidence="3" type="ORF">HK103_005730</name>
</gene>
<evidence type="ECO:0000313" key="4">
    <source>
        <dbReference type="Proteomes" id="UP001210925"/>
    </source>
</evidence>
<dbReference type="SMART" id="SM00398">
    <property type="entry name" value="HMG"/>
    <property type="match status" value="1"/>
</dbReference>
<dbReference type="SUPFAM" id="SSF47095">
    <property type="entry name" value="HMG-box"/>
    <property type="match status" value="1"/>
</dbReference>
<organism evidence="3 4">
    <name type="scientific">Boothiomyces macroporosus</name>
    <dbReference type="NCBI Taxonomy" id="261099"/>
    <lineage>
        <taxon>Eukaryota</taxon>
        <taxon>Fungi</taxon>
        <taxon>Fungi incertae sedis</taxon>
        <taxon>Chytridiomycota</taxon>
        <taxon>Chytridiomycota incertae sedis</taxon>
        <taxon>Chytridiomycetes</taxon>
        <taxon>Rhizophydiales</taxon>
        <taxon>Terramycetaceae</taxon>
        <taxon>Boothiomyces</taxon>
    </lineage>
</organism>
<dbReference type="CDD" id="cd00084">
    <property type="entry name" value="HMG-box_SF"/>
    <property type="match status" value="1"/>
</dbReference>
<proteinExistence type="predicted"/>
<dbReference type="InterPro" id="IPR036910">
    <property type="entry name" value="HMG_box_dom_sf"/>
</dbReference>
<dbReference type="GO" id="GO:0003677">
    <property type="term" value="F:DNA binding"/>
    <property type="evidence" value="ECO:0007669"/>
    <property type="project" value="UniProtKB-UniRule"/>
</dbReference>
<accession>A0AAD5UEI8</accession>
<evidence type="ECO:0000256" key="1">
    <source>
        <dbReference type="PROSITE-ProRule" id="PRU00267"/>
    </source>
</evidence>
<dbReference type="Gene3D" id="1.10.30.10">
    <property type="entry name" value="High mobility group box domain"/>
    <property type="match status" value="1"/>
</dbReference>
<dbReference type="Proteomes" id="UP001210925">
    <property type="component" value="Unassembled WGS sequence"/>
</dbReference>
<dbReference type="Pfam" id="PF00505">
    <property type="entry name" value="HMG_box"/>
    <property type="match status" value="1"/>
</dbReference>
<evidence type="ECO:0000259" key="2">
    <source>
        <dbReference type="PROSITE" id="PS50118"/>
    </source>
</evidence>
<dbReference type="AlphaFoldDB" id="A0AAD5UEI8"/>
<feature type="domain" description="HMG box" evidence="2">
    <location>
        <begin position="15"/>
        <end position="75"/>
    </location>
</feature>
<reference evidence="3" key="1">
    <citation type="submission" date="2020-05" db="EMBL/GenBank/DDBJ databases">
        <title>Phylogenomic resolution of chytrid fungi.</title>
        <authorList>
            <person name="Stajich J.E."/>
            <person name="Amses K."/>
            <person name="Simmons R."/>
            <person name="Seto K."/>
            <person name="Myers J."/>
            <person name="Bonds A."/>
            <person name="Quandt C.A."/>
            <person name="Barry K."/>
            <person name="Liu P."/>
            <person name="Grigoriev I."/>
            <person name="Longcore J.E."/>
            <person name="James T.Y."/>
        </authorList>
    </citation>
    <scope>NUCLEOTIDE SEQUENCE</scope>
    <source>
        <strain evidence="3">PLAUS21</strain>
    </source>
</reference>
<dbReference type="PROSITE" id="PS50118">
    <property type="entry name" value="HMG_BOX_2"/>
    <property type="match status" value="1"/>
</dbReference>
<name>A0AAD5UEI8_9FUNG</name>
<keyword evidence="4" id="KW-1185">Reference proteome</keyword>